<dbReference type="AlphaFoldDB" id="A0A4R2GW79"/>
<accession>A0A4R2GW79</accession>
<evidence type="ECO:0000313" key="1">
    <source>
        <dbReference type="EMBL" id="TCO15290.1"/>
    </source>
</evidence>
<dbReference type="Proteomes" id="UP000294881">
    <property type="component" value="Unassembled WGS sequence"/>
</dbReference>
<comment type="caution">
    <text evidence="1">The sequence shown here is derived from an EMBL/GenBank/DDBJ whole genome shotgun (WGS) entry which is preliminary data.</text>
</comment>
<name>A0A4R2GW79_9HYPH</name>
<proteinExistence type="predicted"/>
<organism evidence="1 2">
    <name type="scientific">Camelimonas lactis</name>
    <dbReference type="NCBI Taxonomy" id="659006"/>
    <lineage>
        <taxon>Bacteria</taxon>
        <taxon>Pseudomonadati</taxon>
        <taxon>Pseudomonadota</taxon>
        <taxon>Alphaproteobacteria</taxon>
        <taxon>Hyphomicrobiales</taxon>
        <taxon>Chelatococcaceae</taxon>
        <taxon>Camelimonas</taxon>
    </lineage>
</organism>
<sequence>MIVRRLSTDALFLVLFCLVLGTLVLAQTSVRAFSGAGGRPGVVSAPPACLEGVACTAQHGLAKTRVAVVRV</sequence>
<gene>
    <name evidence="1" type="ORF">EV666_102269</name>
</gene>
<keyword evidence="2" id="KW-1185">Reference proteome</keyword>
<protein>
    <submittedName>
        <fullName evidence="1">Uncharacterized protein</fullName>
    </submittedName>
</protein>
<dbReference type="RefSeq" id="WP_132003592.1">
    <property type="nucleotide sequence ID" value="NZ_JBHUNN010000002.1"/>
</dbReference>
<reference evidence="1 2" key="1">
    <citation type="submission" date="2019-03" db="EMBL/GenBank/DDBJ databases">
        <title>Genomic Encyclopedia of Type Strains, Phase IV (KMG-IV): sequencing the most valuable type-strain genomes for metagenomic binning, comparative biology and taxonomic classification.</title>
        <authorList>
            <person name="Goeker M."/>
        </authorList>
    </citation>
    <scope>NUCLEOTIDE SEQUENCE [LARGE SCALE GENOMIC DNA]</scope>
    <source>
        <strain evidence="1 2">DSM 22958</strain>
    </source>
</reference>
<evidence type="ECO:0000313" key="2">
    <source>
        <dbReference type="Proteomes" id="UP000294881"/>
    </source>
</evidence>
<dbReference type="EMBL" id="SLWL01000002">
    <property type="protein sequence ID" value="TCO15290.1"/>
    <property type="molecule type" value="Genomic_DNA"/>
</dbReference>